<evidence type="ECO:0000313" key="1">
    <source>
        <dbReference type="EMBL" id="RCW31319.1"/>
    </source>
</evidence>
<accession>A0A368UR97</accession>
<dbReference type="InterPro" id="IPR045748">
    <property type="entry name" value="DcaP"/>
</dbReference>
<dbReference type="RefSeq" id="WP_114437456.1">
    <property type="nucleotide sequence ID" value="NZ_QPIZ01000018.1"/>
</dbReference>
<proteinExistence type="predicted"/>
<keyword evidence="2" id="KW-1185">Reference proteome</keyword>
<sequence length="398" mass="44141">MKSFFLVLVLTLFVLPDVVSQDFKIELKGYVGVNASVNSRESAEARNRHIYLYPLPKLLNDAGEDERDKSQFDLDAAYSRFGLHISGPELKGFKTSAMVEGDFLGKGNGDNNFRLRHAFVTFAKEKWSITAGQTWHPLFLPENCPGTVNVNAGTPFHPLIRNPQIRISRQLSSKTQLLFFVVEQNNFRNSGFENSGTEHALMPELDLQMKWSGEGVWTAFTAGYKTLAIPGEFTEGADVEKVSGFHFNGSFKYKLPAATFSMEGIYGSNLSDLVMLGGTGRSIGDNEFISLHTASVWADIHGNNKEGFQPGLFAGYTANMGAPGEVTVIPELSRSEGLVASVLGISPRIKYLMGNAWVGLEYLFTAAHWGNNYDSYGVPVNTEEYINHRMLLSLRYNF</sequence>
<comment type="caution">
    <text evidence="1">The sequence shown here is derived from an EMBL/GenBank/DDBJ whole genome shotgun (WGS) entry which is preliminary data.</text>
</comment>
<dbReference type="EMBL" id="QPIZ01000018">
    <property type="protein sequence ID" value="RCW31319.1"/>
    <property type="molecule type" value="Genomic_DNA"/>
</dbReference>
<dbReference type="AlphaFoldDB" id="A0A368UR97"/>
<organism evidence="1 2">
    <name type="scientific">Marinilabilia salmonicolor</name>
    <dbReference type="NCBI Taxonomy" id="989"/>
    <lineage>
        <taxon>Bacteria</taxon>
        <taxon>Pseudomonadati</taxon>
        <taxon>Bacteroidota</taxon>
        <taxon>Bacteroidia</taxon>
        <taxon>Marinilabiliales</taxon>
        <taxon>Marinilabiliaceae</taxon>
        <taxon>Marinilabilia</taxon>
    </lineage>
</organism>
<dbReference type="SUPFAM" id="SSF56935">
    <property type="entry name" value="Porins"/>
    <property type="match status" value="1"/>
</dbReference>
<reference evidence="1 2" key="1">
    <citation type="submission" date="2018-07" db="EMBL/GenBank/DDBJ databases">
        <title>Freshwater and sediment microbial communities from various areas in North America, analyzing microbe dynamics in response to fracking.</title>
        <authorList>
            <person name="Lamendella R."/>
        </authorList>
    </citation>
    <scope>NUCLEOTIDE SEQUENCE [LARGE SCALE GENOMIC DNA]</scope>
    <source>
        <strain evidence="1 2">160A</strain>
    </source>
</reference>
<protein>
    <recommendedName>
        <fullName evidence="3">Porin</fullName>
    </recommendedName>
</protein>
<dbReference type="Pfam" id="PF19577">
    <property type="entry name" value="DcaP"/>
    <property type="match status" value="1"/>
</dbReference>
<gene>
    <name evidence="1" type="ORF">DFO77_11835</name>
</gene>
<evidence type="ECO:0008006" key="3">
    <source>
        <dbReference type="Google" id="ProtNLM"/>
    </source>
</evidence>
<name>A0A368UR97_9BACT</name>
<evidence type="ECO:0000313" key="2">
    <source>
        <dbReference type="Proteomes" id="UP000252733"/>
    </source>
</evidence>
<dbReference type="Proteomes" id="UP000252733">
    <property type="component" value="Unassembled WGS sequence"/>
</dbReference>